<evidence type="ECO:0000313" key="1">
    <source>
        <dbReference type="EMBL" id="KAF2631267.1"/>
    </source>
</evidence>
<sequence length="110" mass="12282">MLLASAMLLQLLQVGTSAETQEMMLILVGAPAAAFRATTSNCHPSYFPPGHNLKLNLVVETVDLSSCWTTELLLRLKCPNIRGGWYFLCTSLTRQAYFVHFKYQKDGVND</sequence>
<protein>
    <submittedName>
        <fullName evidence="1">Uncharacterized protein</fullName>
    </submittedName>
</protein>
<comment type="caution">
    <text evidence="1">The sequence shown here is derived from an EMBL/GenBank/DDBJ whole genome shotgun (WGS) entry which is preliminary data.</text>
</comment>
<gene>
    <name evidence="1" type="ORF">BU25DRAFT_407789</name>
</gene>
<dbReference type="EMBL" id="MU006705">
    <property type="protein sequence ID" value="KAF2631267.1"/>
    <property type="molecule type" value="Genomic_DNA"/>
</dbReference>
<feature type="non-terminal residue" evidence="1">
    <location>
        <position position="110"/>
    </location>
</feature>
<evidence type="ECO:0000313" key="2">
    <source>
        <dbReference type="Proteomes" id="UP000799754"/>
    </source>
</evidence>
<accession>A0ACB6SDT8</accession>
<name>A0ACB6SDT8_9PLEO</name>
<proteinExistence type="predicted"/>
<keyword evidence="2" id="KW-1185">Reference proteome</keyword>
<reference evidence="1" key="1">
    <citation type="journal article" date="2020" name="Stud. Mycol.">
        <title>101 Dothideomycetes genomes: a test case for predicting lifestyles and emergence of pathogens.</title>
        <authorList>
            <person name="Haridas S."/>
            <person name="Albert R."/>
            <person name="Binder M."/>
            <person name="Bloem J."/>
            <person name="Labutti K."/>
            <person name="Salamov A."/>
            <person name="Andreopoulos B."/>
            <person name="Baker S."/>
            <person name="Barry K."/>
            <person name="Bills G."/>
            <person name="Bluhm B."/>
            <person name="Cannon C."/>
            <person name="Castanera R."/>
            <person name="Culley D."/>
            <person name="Daum C."/>
            <person name="Ezra D."/>
            <person name="Gonzalez J."/>
            <person name="Henrissat B."/>
            <person name="Kuo A."/>
            <person name="Liang C."/>
            <person name="Lipzen A."/>
            <person name="Lutzoni F."/>
            <person name="Magnuson J."/>
            <person name="Mondo S."/>
            <person name="Nolan M."/>
            <person name="Ohm R."/>
            <person name="Pangilinan J."/>
            <person name="Park H.-J."/>
            <person name="Ramirez L."/>
            <person name="Alfaro M."/>
            <person name="Sun H."/>
            <person name="Tritt A."/>
            <person name="Yoshinaga Y."/>
            <person name="Zwiers L.-H."/>
            <person name="Turgeon B."/>
            <person name="Goodwin S."/>
            <person name="Spatafora J."/>
            <person name="Crous P."/>
            <person name="Grigoriev I."/>
        </authorList>
    </citation>
    <scope>NUCLEOTIDE SEQUENCE</scope>
    <source>
        <strain evidence="1">CBS 525.71</strain>
    </source>
</reference>
<dbReference type="Proteomes" id="UP000799754">
    <property type="component" value="Unassembled WGS sequence"/>
</dbReference>
<organism evidence="1 2">
    <name type="scientific">Macroventuria anomochaeta</name>
    <dbReference type="NCBI Taxonomy" id="301207"/>
    <lineage>
        <taxon>Eukaryota</taxon>
        <taxon>Fungi</taxon>
        <taxon>Dikarya</taxon>
        <taxon>Ascomycota</taxon>
        <taxon>Pezizomycotina</taxon>
        <taxon>Dothideomycetes</taxon>
        <taxon>Pleosporomycetidae</taxon>
        <taxon>Pleosporales</taxon>
        <taxon>Pleosporineae</taxon>
        <taxon>Didymellaceae</taxon>
        <taxon>Macroventuria</taxon>
    </lineage>
</organism>